<gene>
    <name evidence="3" type="ORF">UFOPK2656_01115</name>
    <name evidence="4" type="ORF">UFOPK3099_02706</name>
    <name evidence="5" type="ORF">UFOPK3651_01509</name>
    <name evidence="6" type="ORF">UFOPK3931_03021</name>
    <name evidence="2" type="ORF">UFOPK4189_01504</name>
</gene>
<dbReference type="EMBL" id="CAESGF010000007">
    <property type="protein sequence ID" value="CAB4363729.1"/>
    <property type="molecule type" value="Genomic_DNA"/>
</dbReference>
<dbReference type="EMBL" id="CAFBOL010000128">
    <property type="protein sequence ID" value="CAB5015031.1"/>
    <property type="molecule type" value="Genomic_DNA"/>
</dbReference>
<keyword evidence="1" id="KW-0472">Membrane</keyword>
<evidence type="ECO:0000313" key="6">
    <source>
        <dbReference type="EMBL" id="CAB5015031.1"/>
    </source>
</evidence>
<evidence type="ECO:0000313" key="4">
    <source>
        <dbReference type="EMBL" id="CAB4835205.1"/>
    </source>
</evidence>
<keyword evidence="1" id="KW-1133">Transmembrane helix</keyword>
<sequence length="118" mass="12849">MPEKDSDSTRNPKSRGSAGQIGEVVQMVKAYANQELRSPLRGAVRWIGYGLGGALLIGGGTAFLVLGVLRMIQSEWPGTFHGRWMSLLPYGFGLVFCVFVALLALARINKKPLNKEQS</sequence>
<dbReference type="AlphaFoldDB" id="A0A6J7AQV1"/>
<evidence type="ECO:0000313" key="5">
    <source>
        <dbReference type="EMBL" id="CAB4931521.1"/>
    </source>
</evidence>
<evidence type="ECO:0000313" key="3">
    <source>
        <dbReference type="EMBL" id="CAB4718092.1"/>
    </source>
</evidence>
<feature type="transmembrane region" description="Helical" evidence="1">
    <location>
        <begin position="84"/>
        <end position="106"/>
    </location>
</feature>
<evidence type="ECO:0000256" key="1">
    <source>
        <dbReference type="SAM" id="Phobius"/>
    </source>
</evidence>
<dbReference type="EMBL" id="CAFBMT010000007">
    <property type="protein sequence ID" value="CAB4931521.1"/>
    <property type="molecule type" value="Genomic_DNA"/>
</dbReference>
<proteinExistence type="predicted"/>
<keyword evidence="1" id="KW-0812">Transmembrane</keyword>
<organism evidence="4">
    <name type="scientific">freshwater metagenome</name>
    <dbReference type="NCBI Taxonomy" id="449393"/>
    <lineage>
        <taxon>unclassified sequences</taxon>
        <taxon>metagenomes</taxon>
        <taxon>ecological metagenomes</taxon>
    </lineage>
</organism>
<feature type="transmembrane region" description="Helical" evidence="1">
    <location>
        <begin position="46"/>
        <end position="72"/>
    </location>
</feature>
<dbReference type="EMBL" id="CAEZYF010000005">
    <property type="protein sequence ID" value="CAB4718092.1"/>
    <property type="molecule type" value="Genomic_DNA"/>
</dbReference>
<name>A0A6J7AQV1_9ZZZZ</name>
<dbReference type="EMBL" id="CAFAAV010000297">
    <property type="protein sequence ID" value="CAB4835205.1"/>
    <property type="molecule type" value="Genomic_DNA"/>
</dbReference>
<protein>
    <submittedName>
        <fullName evidence="4">Unannotated protein</fullName>
    </submittedName>
</protein>
<evidence type="ECO:0000313" key="2">
    <source>
        <dbReference type="EMBL" id="CAB4363729.1"/>
    </source>
</evidence>
<accession>A0A6J7AQV1</accession>
<reference evidence="4" key="1">
    <citation type="submission" date="2020-05" db="EMBL/GenBank/DDBJ databases">
        <authorList>
            <person name="Chiriac C."/>
            <person name="Salcher M."/>
            <person name="Ghai R."/>
            <person name="Kavagutti S V."/>
        </authorList>
    </citation>
    <scope>NUCLEOTIDE SEQUENCE</scope>
</reference>